<comment type="function">
    <text evidence="2">Counteracts the endogenous Pycsar antiviral defense system. Phosphodiesterase that enables metal-dependent hydrolysis of host cyclic nucleotide Pycsar defense signals such as cCMP and cUMP.</text>
</comment>
<dbReference type="SUPFAM" id="SSF56281">
    <property type="entry name" value="Metallo-hydrolase/oxidoreductase"/>
    <property type="match status" value="1"/>
</dbReference>
<name>A0A934J7V2_9BACL</name>
<feature type="domain" description="Metallo-beta-lactamase" evidence="4">
    <location>
        <begin position="30"/>
        <end position="245"/>
    </location>
</feature>
<dbReference type="InterPro" id="IPR050662">
    <property type="entry name" value="Sec-metab_biosynth-thioest"/>
</dbReference>
<accession>A0A934J7V2</accession>
<gene>
    <name evidence="5" type="ORF">JFN88_12150</name>
</gene>
<dbReference type="InterPro" id="IPR036388">
    <property type="entry name" value="WH-like_DNA-bd_sf"/>
</dbReference>
<dbReference type="Pfam" id="PF21221">
    <property type="entry name" value="B_lactamase-like_C"/>
    <property type="match status" value="1"/>
</dbReference>
<dbReference type="SMART" id="SM00849">
    <property type="entry name" value="Lactamase_B"/>
    <property type="match status" value="1"/>
</dbReference>
<evidence type="ECO:0000256" key="3">
    <source>
        <dbReference type="ARBA" id="ARBA00048505"/>
    </source>
</evidence>
<protein>
    <submittedName>
        <fullName evidence="5">MBL fold metallo-hydrolase</fullName>
    </submittedName>
</protein>
<dbReference type="Proteomes" id="UP000640274">
    <property type="component" value="Unassembled WGS sequence"/>
</dbReference>
<keyword evidence="6" id="KW-1185">Reference proteome</keyword>
<dbReference type="RefSeq" id="WP_199019567.1">
    <property type="nucleotide sequence ID" value="NZ_JAELUP010000065.1"/>
</dbReference>
<dbReference type="Pfam" id="PF00753">
    <property type="entry name" value="Lactamase_B"/>
    <property type="match status" value="1"/>
</dbReference>
<proteinExistence type="predicted"/>
<dbReference type="Gene3D" id="1.10.10.10">
    <property type="entry name" value="Winged helix-like DNA-binding domain superfamily/Winged helix DNA-binding domain"/>
    <property type="match status" value="1"/>
</dbReference>
<dbReference type="PANTHER" id="PTHR23131">
    <property type="entry name" value="ENDORIBONUCLEASE LACTB2"/>
    <property type="match status" value="1"/>
</dbReference>
<reference evidence="5" key="1">
    <citation type="submission" date="2020-12" db="EMBL/GenBank/DDBJ databases">
        <authorList>
            <person name="Huq M.A."/>
        </authorList>
    </citation>
    <scope>NUCLEOTIDE SEQUENCE</scope>
    <source>
        <strain evidence="5">MAHUQ-46</strain>
    </source>
</reference>
<comment type="catalytic activity">
    <reaction evidence="3">
        <text>3',5'-cyclic UMP + H2O = UMP + H(+)</text>
        <dbReference type="Rhea" id="RHEA:70575"/>
        <dbReference type="ChEBI" id="CHEBI:15377"/>
        <dbReference type="ChEBI" id="CHEBI:15378"/>
        <dbReference type="ChEBI" id="CHEBI:57865"/>
        <dbReference type="ChEBI" id="CHEBI:184387"/>
    </reaction>
    <physiologicalReaction direction="left-to-right" evidence="3">
        <dbReference type="Rhea" id="RHEA:70576"/>
    </physiologicalReaction>
</comment>
<evidence type="ECO:0000313" key="6">
    <source>
        <dbReference type="Proteomes" id="UP000640274"/>
    </source>
</evidence>
<evidence type="ECO:0000256" key="2">
    <source>
        <dbReference type="ARBA" id="ARBA00034301"/>
    </source>
</evidence>
<sequence>MKSEAFAVKSVEWGEGWIQVKVPLPFSLRWVNSYLIPEINGGYALIDPGLHTAEAKSVWEWAFARYGISTTDVKRIVLTHQHPDHYGLAGWFQERSGAPVLMSALSHEYAVRMWGEDKSMSQAWVRLFARHGLPGDLLTQLEPHLESFVSQVSPQPEVTYLPLEGTISLGGREWEIVHTPGHASGHLCFYNRELRYMLCGDQVLPDITPNVSVIPGDPDRNPLLSFLNSLKRLSRYEVEMAFPGHRNPFPNFAERLMDLNGHHVGRLAELEGWLEQPQQAYALCARMFGKRTQNNIHQLRFAMSETLAHLFYLEEAGRIKSVEHASGILYHRTGGPHSV</sequence>
<comment type="caution">
    <text evidence="5">The sequence shown here is derived from an EMBL/GenBank/DDBJ whole genome shotgun (WGS) entry which is preliminary data.</text>
</comment>
<organism evidence="5 6">
    <name type="scientific">Paenibacillus roseus</name>
    <dbReference type="NCBI Taxonomy" id="2798579"/>
    <lineage>
        <taxon>Bacteria</taxon>
        <taxon>Bacillati</taxon>
        <taxon>Bacillota</taxon>
        <taxon>Bacilli</taxon>
        <taxon>Bacillales</taxon>
        <taxon>Paenibacillaceae</taxon>
        <taxon>Paenibacillus</taxon>
    </lineage>
</organism>
<dbReference type="AlphaFoldDB" id="A0A934J7V2"/>
<dbReference type="InterPro" id="IPR048933">
    <property type="entry name" value="B_lactamase-like_C"/>
</dbReference>
<evidence type="ECO:0000256" key="1">
    <source>
        <dbReference type="ARBA" id="ARBA00034221"/>
    </source>
</evidence>
<dbReference type="EMBL" id="JAELUP010000065">
    <property type="protein sequence ID" value="MBJ6362017.1"/>
    <property type="molecule type" value="Genomic_DNA"/>
</dbReference>
<dbReference type="CDD" id="cd07725">
    <property type="entry name" value="TTHA1429-like_MBL-fold"/>
    <property type="match status" value="1"/>
</dbReference>
<dbReference type="InterPro" id="IPR036866">
    <property type="entry name" value="RibonucZ/Hydroxyglut_hydro"/>
</dbReference>
<dbReference type="PANTHER" id="PTHR23131:SF4">
    <property type="entry name" value="METALLO-BETA-LACTAMASE SUPERFAMILY POTEIN"/>
    <property type="match status" value="1"/>
</dbReference>
<evidence type="ECO:0000259" key="4">
    <source>
        <dbReference type="SMART" id="SM00849"/>
    </source>
</evidence>
<comment type="catalytic activity">
    <reaction evidence="1">
        <text>3',5'-cyclic CMP + H2O = CMP + H(+)</text>
        <dbReference type="Rhea" id="RHEA:72675"/>
        <dbReference type="ChEBI" id="CHEBI:15377"/>
        <dbReference type="ChEBI" id="CHEBI:15378"/>
        <dbReference type="ChEBI" id="CHEBI:58003"/>
        <dbReference type="ChEBI" id="CHEBI:60377"/>
    </reaction>
    <physiologicalReaction direction="left-to-right" evidence="1">
        <dbReference type="Rhea" id="RHEA:72676"/>
    </physiologicalReaction>
</comment>
<dbReference type="InterPro" id="IPR001279">
    <property type="entry name" value="Metallo-B-lactamas"/>
</dbReference>
<dbReference type="Gene3D" id="3.60.15.10">
    <property type="entry name" value="Ribonuclease Z/Hydroxyacylglutathione hydrolase-like"/>
    <property type="match status" value="1"/>
</dbReference>
<evidence type="ECO:0000313" key="5">
    <source>
        <dbReference type="EMBL" id="MBJ6362017.1"/>
    </source>
</evidence>